<sequence length="428" mass="49000">MPLQLTRIWKVYKLIFKNILTKKFNKTEDASNWRAKIFIKIILYATPLSLLALLPSVIILFNNGRTFLPLFDCFILLSIPTVALISRIKLSYQKAYVVLMLYLLAVIKTVLLGSFEIGAIYLLALSVFISLLFSSAVIITSVIANICIYTVLGLIIHFQLFNSQLINKYPVDFWIFYSSNFLFLNMAIVVIIRHIITGIEKTISQQANLRMHLQHEVNNKNLLNAQLIESVGHYKSLFFRNPSPMWIFDSETLRFLQVNGAAIRKYGYTRAQFKLMTIKDIRPKEDIESLLDTLDKINNNNNGAAVSTVRHMGKNGKPFYAQVRCSDIVYRGKTERLVISTDITQQIQYTQAIEKQNEQLREIAYLQSHIVRAPLSRILGLVNMLKTSTDKQSETEIIAYLDTSARELDEVIRAIVNKTEGVDPVNHN</sequence>
<organism evidence="4 5">
    <name type="scientific">Mucilaginibacter lutimaris</name>
    <dbReference type="NCBI Taxonomy" id="931629"/>
    <lineage>
        <taxon>Bacteria</taxon>
        <taxon>Pseudomonadati</taxon>
        <taxon>Bacteroidota</taxon>
        <taxon>Sphingobacteriia</taxon>
        <taxon>Sphingobacteriales</taxon>
        <taxon>Sphingobacteriaceae</taxon>
        <taxon>Mucilaginibacter</taxon>
    </lineage>
</organism>
<dbReference type="SUPFAM" id="SSF55785">
    <property type="entry name" value="PYP-like sensor domain (PAS domain)"/>
    <property type="match status" value="1"/>
</dbReference>
<dbReference type="InterPro" id="IPR000014">
    <property type="entry name" value="PAS"/>
</dbReference>
<keyword evidence="1" id="KW-1133">Transmembrane helix</keyword>
<feature type="transmembrane region" description="Helical" evidence="1">
    <location>
        <begin position="95"/>
        <end position="113"/>
    </location>
</feature>
<keyword evidence="1" id="KW-0812">Transmembrane</keyword>
<keyword evidence="1" id="KW-0472">Membrane</keyword>
<feature type="transmembrane region" description="Helical" evidence="1">
    <location>
        <begin position="146"/>
        <end position="162"/>
    </location>
</feature>
<dbReference type="CDD" id="cd00130">
    <property type="entry name" value="PAS"/>
    <property type="match status" value="1"/>
</dbReference>
<feature type="transmembrane region" description="Helical" evidence="1">
    <location>
        <begin position="67"/>
        <end position="88"/>
    </location>
</feature>
<evidence type="ECO:0000259" key="2">
    <source>
        <dbReference type="Pfam" id="PF13426"/>
    </source>
</evidence>
<feature type="domain" description="PAS" evidence="2">
    <location>
        <begin position="243"/>
        <end position="345"/>
    </location>
</feature>
<feature type="transmembrane region" description="Helical" evidence="1">
    <location>
        <begin position="119"/>
        <end position="139"/>
    </location>
</feature>
<name>A0ABW2ZB25_9SPHI</name>
<dbReference type="InterPro" id="IPR048437">
    <property type="entry name" value="MASE11"/>
</dbReference>
<accession>A0ABW2ZB25</accession>
<dbReference type="InterPro" id="IPR036097">
    <property type="entry name" value="HisK_dim/P_sf"/>
</dbReference>
<evidence type="ECO:0000313" key="4">
    <source>
        <dbReference type="EMBL" id="MFD0763802.1"/>
    </source>
</evidence>
<protein>
    <submittedName>
        <fullName evidence="4">PAS domain S-box protein</fullName>
    </submittedName>
</protein>
<dbReference type="Gene3D" id="3.30.450.20">
    <property type="entry name" value="PAS domain"/>
    <property type="match status" value="1"/>
</dbReference>
<gene>
    <name evidence="4" type="ORF">ACFQZI_02980</name>
</gene>
<dbReference type="Pfam" id="PF20969">
    <property type="entry name" value="MASE11"/>
    <property type="match status" value="1"/>
</dbReference>
<feature type="transmembrane region" description="Helical" evidence="1">
    <location>
        <begin position="174"/>
        <end position="196"/>
    </location>
</feature>
<proteinExistence type="predicted"/>
<comment type="caution">
    <text evidence="4">The sequence shown here is derived from an EMBL/GenBank/DDBJ whole genome shotgun (WGS) entry which is preliminary data.</text>
</comment>
<keyword evidence="5" id="KW-1185">Reference proteome</keyword>
<evidence type="ECO:0000313" key="5">
    <source>
        <dbReference type="Proteomes" id="UP001597073"/>
    </source>
</evidence>
<dbReference type="InterPro" id="IPR035965">
    <property type="entry name" value="PAS-like_dom_sf"/>
</dbReference>
<feature type="domain" description="MASE11" evidence="3">
    <location>
        <begin position="33"/>
        <end position="197"/>
    </location>
</feature>
<evidence type="ECO:0000256" key="1">
    <source>
        <dbReference type="SAM" id="Phobius"/>
    </source>
</evidence>
<dbReference type="Gene3D" id="1.10.287.130">
    <property type="match status" value="1"/>
</dbReference>
<evidence type="ECO:0000259" key="3">
    <source>
        <dbReference type="Pfam" id="PF20969"/>
    </source>
</evidence>
<dbReference type="NCBIfam" id="TIGR00229">
    <property type="entry name" value="sensory_box"/>
    <property type="match status" value="1"/>
</dbReference>
<dbReference type="EMBL" id="JBHTIA010000003">
    <property type="protein sequence ID" value="MFD0763802.1"/>
    <property type="molecule type" value="Genomic_DNA"/>
</dbReference>
<dbReference type="Proteomes" id="UP001597073">
    <property type="component" value="Unassembled WGS sequence"/>
</dbReference>
<reference evidence="5" key="1">
    <citation type="journal article" date="2019" name="Int. J. Syst. Evol. Microbiol.">
        <title>The Global Catalogue of Microorganisms (GCM) 10K type strain sequencing project: providing services to taxonomists for standard genome sequencing and annotation.</title>
        <authorList>
            <consortium name="The Broad Institute Genomics Platform"/>
            <consortium name="The Broad Institute Genome Sequencing Center for Infectious Disease"/>
            <person name="Wu L."/>
            <person name="Ma J."/>
        </authorList>
    </citation>
    <scope>NUCLEOTIDE SEQUENCE [LARGE SCALE GENOMIC DNA]</scope>
    <source>
        <strain evidence="5">CCUG 60742</strain>
    </source>
</reference>
<dbReference type="Pfam" id="PF13426">
    <property type="entry name" value="PAS_9"/>
    <property type="match status" value="1"/>
</dbReference>
<feature type="transmembrane region" description="Helical" evidence="1">
    <location>
        <begin position="41"/>
        <end position="61"/>
    </location>
</feature>
<dbReference type="SUPFAM" id="SSF47384">
    <property type="entry name" value="Homodimeric domain of signal transducing histidine kinase"/>
    <property type="match status" value="1"/>
</dbReference>
<dbReference type="RefSeq" id="WP_377138208.1">
    <property type="nucleotide sequence ID" value="NZ_JBHTIA010000003.1"/>
</dbReference>